<feature type="transmembrane region" description="Helical" evidence="7">
    <location>
        <begin position="224"/>
        <end position="242"/>
    </location>
</feature>
<feature type="transmembrane region" description="Helical" evidence="7">
    <location>
        <begin position="286"/>
        <end position="309"/>
    </location>
</feature>
<evidence type="ECO:0000256" key="2">
    <source>
        <dbReference type="ARBA" id="ARBA00009025"/>
    </source>
</evidence>
<feature type="transmembrane region" description="Helical" evidence="7">
    <location>
        <begin position="6"/>
        <end position="26"/>
    </location>
</feature>
<dbReference type="RefSeq" id="WP_270057661.1">
    <property type="nucleotide sequence ID" value="NZ_CP115149.1"/>
</dbReference>
<dbReference type="Proteomes" id="UP001212803">
    <property type="component" value="Chromosome"/>
</dbReference>
<dbReference type="GO" id="GO:0016491">
    <property type="term" value="F:oxidoreductase activity"/>
    <property type="evidence" value="ECO:0007669"/>
    <property type="project" value="UniProtKB-KW"/>
</dbReference>
<dbReference type="PRINTS" id="PR01437">
    <property type="entry name" value="NUOXDRDTASE4"/>
</dbReference>
<reference evidence="9 10" key="1">
    <citation type="journal article" date="2023" name="ISME J.">
        <title>Thermophilic Dehalococcoidia with unusual traits shed light on an unexpected past.</title>
        <authorList>
            <person name="Palmer M."/>
            <person name="Covington J.K."/>
            <person name="Zhou E.M."/>
            <person name="Thomas S.C."/>
            <person name="Habib N."/>
            <person name="Seymour C.O."/>
            <person name="Lai D."/>
            <person name="Johnston J."/>
            <person name="Hashimi A."/>
            <person name="Jiao J.Y."/>
            <person name="Muok A.R."/>
            <person name="Liu L."/>
            <person name="Xian W.D."/>
            <person name="Zhi X.Y."/>
            <person name="Li M.M."/>
            <person name="Silva L.P."/>
            <person name="Bowen B.P."/>
            <person name="Louie K."/>
            <person name="Briegel A."/>
            <person name="Pett-Ridge J."/>
            <person name="Weber P.K."/>
            <person name="Tocheva E.I."/>
            <person name="Woyke T."/>
            <person name="Northen T.R."/>
            <person name="Mayali X."/>
            <person name="Li W.J."/>
            <person name="Hedlund B.P."/>
        </authorList>
    </citation>
    <scope>NUCLEOTIDE SEQUENCE [LARGE SCALE GENOMIC DNA]</scope>
    <source>
        <strain evidence="9 10">YIM 72310</strain>
    </source>
</reference>
<feature type="transmembrane region" description="Helical" evidence="7">
    <location>
        <begin position="347"/>
        <end position="365"/>
    </location>
</feature>
<name>A0ABY7M9A3_9CHLR</name>
<evidence type="ECO:0000256" key="7">
    <source>
        <dbReference type="SAM" id="Phobius"/>
    </source>
</evidence>
<dbReference type="InterPro" id="IPR003918">
    <property type="entry name" value="NADH_UbQ_OxRdtase"/>
</dbReference>
<evidence type="ECO:0000256" key="3">
    <source>
        <dbReference type="ARBA" id="ARBA00022692"/>
    </source>
</evidence>
<feature type="transmembrane region" description="Helical" evidence="7">
    <location>
        <begin position="423"/>
        <end position="447"/>
    </location>
</feature>
<dbReference type="InterPro" id="IPR010227">
    <property type="entry name" value="NADH_Q_OxRdtase_chainM/4"/>
</dbReference>
<feature type="transmembrane region" description="Helical" evidence="7">
    <location>
        <begin position="89"/>
        <end position="111"/>
    </location>
</feature>
<protein>
    <submittedName>
        <fullName evidence="9">NADH-quinone oxidoreductase subunit M</fullName>
        <ecNumber evidence="9">1.6.5.-</ecNumber>
    </submittedName>
</protein>
<feature type="transmembrane region" description="Helical" evidence="7">
    <location>
        <begin position="254"/>
        <end position="274"/>
    </location>
</feature>
<feature type="transmembrane region" description="Helical" evidence="7">
    <location>
        <begin position="147"/>
        <end position="164"/>
    </location>
</feature>
<feature type="transmembrane region" description="Helical" evidence="7">
    <location>
        <begin position="468"/>
        <end position="485"/>
    </location>
</feature>
<comment type="similarity">
    <text evidence="2">Belongs to the complex I subunit 4 family.</text>
</comment>
<keyword evidence="10" id="KW-1185">Reference proteome</keyword>
<keyword evidence="9" id="KW-0560">Oxidoreductase</keyword>
<dbReference type="NCBIfam" id="TIGR01972">
    <property type="entry name" value="NDH_I_M"/>
    <property type="match status" value="1"/>
</dbReference>
<proteinExistence type="inferred from homology"/>
<dbReference type="Pfam" id="PF00361">
    <property type="entry name" value="Proton_antipo_M"/>
    <property type="match status" value="1"/>
</dbReference>
<sequence length="501" mass="53950">MTFDEGQGYVVLATLVLPLAAALILIFTPGSQKMAVRYISAVTGAILAALSIYIFVAYQVDGPEAQMNLNWAWVENVAFLGPGGISLRLAVDGISALMALLTGVVAFAGALASWKIEYRNKDFYILYWILLAGVYGTFFAYDLFFFFFFYELAVMPLYLLIGVWGSTRKEYGAAKLTLMLVGGSVLIWIGIFATFHQAGIGTFDLPSLWAAGQDGTISATAQKVIFPLMVVGCGVLAALWPFHTWSPDGHMSAPTAVSMVHAGVLMKLGAFGIIRLGIQLLPEGAAFWMPALMVLGTIGAVYGATAALTQRDFKLISGYSSVSHMGYVLMGLATMNTIGITGAVLQMFSHGVMTALVFLMIGALYDQAHTRDMKEFGGLGRVMPLWVIFYAIAGLANVGLPGFSGFTAEFHIFVGTFRTYPVFGALAIFAAALAAAYMLRMFATVFFGPLNPHWKDLKDLTPLERLSGAMLIASIVIMGVWWAPFTERVGHTVTLLPGVTG</sequence>
<feature type="transmembrane region" description="Helical" evidence="7">
    <location>
        <begin position="38"/>
        <end position="60"/>
    </location>
</feature>
<evidence type="ECO:0000259" key="8">
    <source>
        <dbReference type="Pfam" id="PF00361"/>
    </source>
</evidence>
<evidence type="ECO:0000256" key="1">
    <source>
        <dbReference type="ARBA" id="ARBA00004127"/>
    </source>
</evidence>
<evidence type="ECO:0000313" key="10">
    <source>
        <dbReference type="Proteomes" id="UP001212803"/>
    </source>
</evidence>
<dbReference type="EMBL" id="CP115149">
    <property type="protein sequence ID" value="WBL37147.1"/>
    <property type="molecule type" value="Genomic_DNA"/>
</dbReference>
<organism evidence="9 10">
    <name type="scientific">Tepidiforma flava</name>
    <dbReference type="NCBI Taxonomy" id="3004094"/>
    <lineage>
        <taxon>Bacteria</taxon>
        <taxon>Bacillati</taxon>
        <taxon>Chloroflexota</taxon>
        <taxon>Tepidiformia</taxon>
        <taxon>Tepidiformales</taxon>
        <taxon>Tepidiformaceae</taxon>
        <taxon>Tepidiforma</taxon>
    </lineage>
</organism>
<feature type="transmembrane region" description="Helical" evidence="7">
    <location>
        <begin position="176"/>
        <end position="195"/>
    </location>
</feature>
<evidence type="ECO:0000256" key="4">
    <source>
        <dbReference type="ARBA" id="ARBA00022989"/>
    </source>
</evidence>
<gene>
    <name evidence="9" type="ORF">O0235_06145</name>
</gene>
<accession>A0ABY7M9A3</accession>
<feature type="transmembrane region" description="Helical" evidence="7">
    <location>
        <begin position="321"/>
        <end position="341"/>
    </location>
</feature>
<keyword evidence="5 7" id="KW-0472">Membrane</keyword>
<keyword evidence="4 7" id="KW-1133">Transmembrane helix</keyword>
<evidence type="ECO:0000256" key="6">
    <source>
        <dbReference type="RuleBase" id="RU000320"/>
    </source>
</evidence>
<dbReference type="EC" id="1.6.5.-" evidence="9"/>
<dbReference type="InterPro" id="IPR001750">
    <property type="entry name" value="ND/Mrp_TM"/>
</dbReference>
<evidence type="ECO:0000256" key="5">
    <source>
        <dbReference type="ARBA" id="ARBA00023136"/>
    </source>
</evidence>
<keyword evidence="3 6" id="KW-0812">Transmembrane</keyword>
<dbReference type="PANTHER" id="PTHR43507:SF4">
    <property type="entry name" value="PROTON-TRANSLOCATING NADH-QUINONE OXIDOREDUCTASE, CHAIN M"/>
    <property type="match status" value="1"/>
</dbReference>
<feature type="transmembrane region" description="Helical" evidence="7">
    <location>
        <begin position="385"/>
        <end position="403"/>
    </location>
</feature>
<dbReference type="PANTHER" id="PTHR43507">
    <property type="entry name" value="NADH-UBIQUINONE OXIDOREDUCTASE CHAIN 4"/>
    <property type="match status" value="1"/>
</dbReference>
<evidence type="ECO:0000313" key="9">
    <source>
        <dbReference type="EMBL" id="WBL37147.1"/>
    </source>
</evidence>
<feature type="transmembrane region" description="Helical" evidence="7">
    <location>
        <begin position="123"/>
        <end position="141"/>
    </location>
</feature>
<feature type="domain" description="NADH:quinone oxidoreductase/Mrp antiporter transmembrane" evidence="8">
    <location>
        <begin position="140"/>
        <end position="432"/>
    </location>
</feature>
<comment type="subcellular location">
    <subcellularLocation>
        <location evidence="1">Endomembrane system</location>
        <topology evidence="1">Multi-pass membrane protein</topology>
    </subcellularLocation>
    <subcellularLocation>
        <location evidence="6">Membrane</location>
        <topology evidence="6">Multi-pass membrane protein</topology>
    </subcellularLocation>
</comment>